<protein>
    <submittedName>
        <fullName evidence="1">Uncharacterized protein</fullName>
    </submittedName>
</protein>
<organism evidence="1 2">
    <name type="scientific">Peronosclerospora sorghi</name>
    <dbReference type="NCBI Taxonomy" id="230839"/>
    <lineage>
        <taxon>Eukaryota</taxon>
        <taxon>Sar</taxon>
        <taxon>Stramenopiles</taxon>
        <taxon>Oomycota</taxon>
        <taxon>Peronosporomycetes</taxon>
        <taxon>Peronosporales</taxon>
        <taxon>Peronosporaceae</taxon>
        <taxon>Peronosclerospora</taxon>
    </lineage>
</organism>
<evidence type="ECO:0000313" key="1">
    <source>
        <dbReference type="EMBL" id="KAI9917121.1"/>
    </source>
</evidence>
<reference evidence="1 2" key="1">
    <citation type="journal article" date="2022" name="bioRxiv">
        <title>The genome of the oomycete Peronosclerospora sorghi, a cosmopolitan pathogen of maize and sorghum, is inflated with dispersed pseudogenes.</title>
        <authorList>
            <person name="Fletcher K."/>
            <person name="Martin F."/>
            <person name="Isakeit T."/>
            <person name="Cavanaugh K."/>
            <person name="Magill C."/>
            <person name="Michelmore R."/>
        </authorList>
    </citation>
    <scope>NUCLEOTIDE SEQUENCE [LARGE SCALE GENOMIC DNA]</scope>
    <source>
        <strain evidence="1">P6</strain>
    </source>
</reference>
<accession>A0ACC0WHD3</accession>
<name>A0ACC0WHD3_9STRA</name>
<proteinExistence type="predicted"/>
<dbReference type="Proteomes" id="UP001163321">
    <property type="component" value="Chromosome 13"/>
</dbReference>
<dbReference type="EMBL" id="CM047592">
    <property type="protein sequence ID" value="KAI9917121.1"/>
    <property type="molecule type" value="Genomic_DNA"/>
</dbReference>
<evidence type="ECO:0000313" key="2">
    <source>
        <dbReference type="Proteomes" id="UP001163321"/>
    </source>
</evidence>
<keyword evidence="2" id="KW-1185">Reference proteome</keyword>
<comment type="caution">
    <text evidence="1">The sequence shown here is derived from an EMBL/GenBank/DDBJ whole genome shotgun (WGS) entry which is preliminary data.</text>
</comment>
<sequence>MSGVDEHLLEPAQVEDTTDADVDVTNSEAKMETAVSDVEVDMEDIEKESSSVHLTIIRLVLMLTRRQLALILASGVVDESDLDTERISEQSSVLSDVNAIKALIDDDTRLKARAMMMTNWSLWTSLRNFFKTLGQKEFSGRRGRNSHGAGEGKKDVRDEFEDEEQLLGLQGDRQEEPEPPYEQKSKDTGLEMEDDFEGTMHDMPDDEEGEQNESKDREELDREMGDFDQNDENVVDEKLWGEDSDDGEDRIDQEKLKFEENSEVKGEAL</sequence>
<gene>
    <name evidence="1" type="ORF">PsorP6_012713</name>
</gene>